<reference evidence="3 4" key="1">
    <citation type="submission" date="2024-01" db="EMBL/GenBank/DDBJ databases">
        <title>A draft genome for a cacao thread blight-causing isolate of Paramarasmius palmivorus.</title>
        <authorList>
            <person name="Baruah I.K."/>
            <person name="Bukari Y."/>
            <person name="Amoako-Attah I."/>
            <person name="Meinhardt L.W."/>
            <person name="Bailey B.A."/>
            <person name="Cohen S.P."/>
        </authorList>
    </citation>
    <scope>NUCLEOTIDE SEQUENCE [LARGE SCALE GENOMIC DNA]</scope>
    <source>
        <strain evidence="3 4">GH-12</strain>
    </source>
</reference>
<dbReference type="Pfam" id="PF13391">
    <property type="entry name" value="HNH_2"/>
    <property type="match status" value="1"/>
</dbReference>
<dbReference type="EMBL" id="JAYKXP010000029">
    <property type="protein sequence ID" value="KAK7043090.1"/>
    <property type="molecule type" value="Genomic_DNA"/>
</dbReference>
<feature type="region of interest" description="Disordered" evidence="1">
    <location>
        <begin position="1"/>
        <end position="29"/>
    </location>
</feature>
<accession>A0AAW0CVK1</accession>
<evidence type="ECO:0000313" key="4">
    <source>
        <dbReference type="Proteomes" id="UP001383192"/>
    </source>
</evidence>
<evidence type="ECO:0000313" key="3">
    <source>
        <dbReference type="EMBL" id="KAK7043090.1"/>
    </source>
</evidence>
<feature type="compositionally biased region" description="Basic residues" evidence="1">
    <location>
        <begin position="470"/>
        <end position="480"/>
    </location>
</feature>
<proteinExistence type="predicted"/>
<protein>
    <recommendedName>
        <fullName evidence="2">HNH nuclease domain-containing protein</fullName>
    </recommendedName>
</protein>
<evidence type="ECO:0000259" key="2">
    <source>
        <dbReference type="Pfam" id="PF13391"/>
    </source>
</evidence>
<keyword evidence="4" id="KW-1185">Reference proteome</keyword>
<gene>
    <name evidence="3" type="ORF">VNI00_008444</name>
</gene>
<feature type="domain" description="HNH nuclease" evidence="2">
    <location>
        <begin position="123"/>
        <end position="187"/>
    </location>
</feature>
<name>A0AAW0CVK1_9AGAR</name>
<dbReference type="AlphaFoldDB" id="A0AAW0CVK1"/>
<feature type="compositionally biased region" description="Pro residues" evidence="1">
    <location>
        <begin position="457"/>
        <end position="467"/>
    </location>
</feature>
<evidence type="ECO:0000256" key="1">
    <source>
        <dbReference type="SAM" id="MobiDB-lite"/>
    </source>
</evidence>
<sequence length="509" mass="56443">MAVSGSDLLFELSENRTNANEGTPPKPQLEFQLQSPFEDKPQPEALISVASPRFRLAVDSESDNPYELEGDADEAPICDDFNAALLLPDSAHPLKSGIGSRAGLSRKAVFMTLAIWHVFGGRCMLTLMSACLQLAHVIPVSVNKSYLRFLEWVFGDPFDTLFIHDYRNLWLLDANMHYAVDKGLIKIVPEFETLQAIAEYSAEVRRLHADKLNNSDVELDREKFFPKGLYRYVVVGILCTSDFPISRHRLVKTEPPFNFTEPEMVEKTEEQFGTSYQTRPPISIMNDTGPSVGDPDKLKEKHVHLKGYRLGSEVDVYKPLQGDPGLVLELPQDPWLVTANVGEFLSVLKKGVNKKRFAASMKQGGPPMVNWQVDQLVEDPQHALLLRTALQIYELWEEDKLPSPPRSGKTRSSRASEVDPSLQLDKLRTRKSVTGSEKNPAAGPSRLPEPTAATAPTQPPMGPPPVPGGRARKDKGKRKASGSAATGSRKAHREDESDNASSSSRSRQP</sequence>
<comment type="caution">
    <text evidence="3">The sequence shown here is derived from an EMBL/GenBank/DDBJ whole genome shotgun (WGS) entry which is preliminary data.</text>
</comment>
<organism evidence="3 4">
    <name type="scientific">Paramarasmius palmivorus</name>
    <dbReference type="NCBI Taxonomy" id="297713"/>
    <lineage>
        <taxon>Eukaryota</taxon>
        <taxon>Fungi</taxon>
        <taxon>Dikarya</taxon>
        <taxon>Basidiomycota</taxon>
        <taxon>Agaricomycotina</taxon>
        <taxon>Agaricomycetes</taxon>
        <taxon>Agaricomycetidae</taxon>
        <taxon>Agaricales</taxon>
        <taxon>Marasmiineae</taxon>
        <taxon>Marasmiaceae</taxon>
        <taxon>Paramarasmius</taxon>
    </lineage>
</organism>
<dbReference type="Proteomes" id="UP001383192">
    <property type="component" value="Unassembled WGS sequence"/>
</dbReference>
<dbReference type="InterPro" id="IPR003615">
    <property type="entry name" value="HNH_nuc"/>
</dbReference>
<feature type="region of interest" description="Disordered" evidence="1">
    <location>
        <begin position="400"/>
        <end position="509"/>
    </location>
</feature>